<keyword evidence="6 10" id="KW-0274">FAD</keyword>
<evidence type="ECO:0000256" key="8">
    <source>
        <dbReference type="ARBA" id="ARBA00031306"/>
    </source>
</evidence>
<evidence type="ECO:0000256" key="6">
    <source>
        <dbReference type="ARBA" id="ARBA00022827"/>
    </source>
</evidence>
<dbReference type="AlphaFoldDB" id="A0A0E9N5G6"/>
<dbReference type="PANTHER" id="PTHR30040:SF2">
    <property type="entry name" value="FAD:PROTEIN FMN TRANSFERASE"/>
    <property type="match status" value="1"/>
</dbReference>
<proteinExistence type="inferred from homology"/>
<evidence type="ECO:0000313" key="13">
    <source>
        <dbReference type="Proteomes" id="UP000033121"/>
    </source>
</evidence>
<evidence type="ECO:0000256" key="3">
    <source>
        <dbReference type="ARBA" id="ARBA00022630"/>
    </source>
</evidence>
<dbReference type="Proteomes" id="UP000033121">
    <property type="component" value="Unassembled WGS sequence"/>
</dbReference>
<dbReference type="EMBL" id="BBWV01000003">
    <property type="protein sequence ID" value="GAO44585.1"/>
    <property type="molecule type" value="Genomic_DNA"/>
</dbReference>
<dbReference type="STRING" id="1220578.FPE01S_03_06230"/>
<dbReference type="InterPro" id="IPR024932">
    <property type="entry name" value="ApbE"/>
</dbReference>
<dbReference type="EC" id="2.7.1.180" evidence="1 10"/>
<dbReference type="Pfam" id="PF02424">
    <property type="entry name" value="ApbE"/>
    <property type="match status" value="1"/>
</dbReference>
<comment type="catalytic activity">
    <reaction evidence="9 10">
        <text>L-threonyl-[protein] + FAD = FMN-L-threonyl-[protein] + AMP + H(+)</text>
        <dbReference type="Rhea" id="RHEA:36847"/>
        <dbReference type="Rhea" id="RHEA-COMP:11060"/>
        <dbReference type="Rhea" id="RHEA-COMP:11061"/>
        <dbReference type="ChEBI" id="CHEBI:15378"/>
        <dbReference type="ChEBI" id="CHEBI:30013"/>
        <dbReference type="ChEBI" id="CHEBI:57692"/>
        <dbReference type="ChEBI" id="CHEBI:74257"/>
        <dbReference type="ChEBI" id="CHEBI:456215"/>
        <dbReference type="EC" id="2.7.1.180"/>
    </reaction>
</comment>
<dbReference type="PANTHER" id="PTHR30040">
    <property type="entry name" value="THIAMINE BIOSYNTHESIS LIPOPROTEIN APBE"/>
    <property type="match status" value="1"/>
</dbReference>
<keyword evidence="5 10" id="KW-0479">Metal-binding</keyword>
<comment type="caution">
    <text evidence="12">The sequence shown here is derived from an EMBL/GenBank/DDBJ whole genome shotgun (WGS) entry which is preliminary data.</text>
</comment>
<keyword evidence="3 10" id="KW-0285">Flavoprotein</keyword>
<reference evidence="12 13" key="1">
    <citation type="submission" date="2015-04" db="EMBL/GenBank/DDBJ databases">
        <title>Whole genome shotgun sequence of Flavihumibacter petaseus NBRC 106054.</title>
        <authorList>
            <person name="Miyazawa S."/>
            <person name="Hosoyama A."/>
            <person name="Hashimoto M."/>
            <person name="Noguchi M."/>
            <person name="Tsuchikane K."/>
            <person name="Ohji S."/>
            <person name="Yamazoe A."/>
            <person name="Ichikawa N."/>
            <person name="Kimura A."/>
            <person name="Fujita N."/>
        </authorList>
    </citation>
    <scope>NUCLEOTIDE SEQUENCE [LARGE SCALE GENOMIC DNA]</scope>
    <source>
        <strain evidence="12 13">NBRC 106054</strain>
    </source>
</reference>
<dbReference type="Gene3D" id="3.10.520.10">
    <property type="entry name" value="ApbE-like domains"/>
    <property type="match status" value="1"/>
</dbReference>
<name>A0A0E9N5G6_9BACT</name>
<dbReference type="OrthoDB" id="9778595at2"/>
<evidence type="ECO:0000256" key="9">
    <source>
        <dbReference type="ARBA" id="ARBA00048540"/>
    </source>
</evidence>
<feature type="binding site" evidence="11">
    <location>
        <position position="292"/>
    </location>
    <ligand>
        <name>Mg(2+)</name>
        <dbReference type="ChEBI" id="CHEBI:18420"/>
    </ligand>
</feature>
<evidence type="ECO:0000256" key="5">
    <source>
        <dbReference type="ARBA" id="ARBA00022723"/>
    </source>
</evidence>
<dbReference type="SUPFAM" id="SSF143631">
    <property type="entry name" value="ApbE-like"/>
    <property type="match status" value="1"/>
</dbReference>
<sequence length="343" mass="38306">MTDKPNYHLQYLLPLLILLAFATNLHAQPKKYAFSREKMGSPFGITLYSEDSVKAARVAENCFSLVDSLVFIFSDYIDSSELNRLAASSGNPAGFTCSPALFDIINQAAGAWKASRGTFDITLGPLTRLWRKSRREKTWPDSTLVNETRRRCGFEHVTINTQEHKVYLKQPHMLLDLGGIAQGYIAKEVLNRTLQLGIRTALIDVSGDISVSDPPPGRPGWRISINLPESEESTLPDNLVLRQQSVTTSGDVYQHQAHNGKRYSHIVDPRTGYGSTNMRNVTVIAKDAVVADWLTKAGTLLKIKKAKKLAIKLQAEILITSLQDGKLEYHATKGFSQYWEEQN</sequence>
<keyword evidence="7 10" id="KW-0460">Magnesium</keyword>
<comment type="cofactor">
    <cofactor evidence="11">
        <name>Mg(2+)</name>
        <dbReference type="ChEBI" id="CHEBI:18420"/>
    </cofactor>
    <cofactor evidence="11">
        <name>Mn(2+)</name>
        <dbReference type="ChEBI" id="CHEBI:29035"/>
    </cofactor>
    <text evidence="11">Magnesium. Can also use manganese.</text>
</comment>
<dbReference type="PIRSF" id="PIRSF006268">
    <property type="entry name" value="ApbE"/>
    <property type="match status" value="1"/>
</dbReference>
<keyword evidence="4 10" id="KW-0808">Transferase</keyword>
<evidence type="ECO:0000256" key="7">
    <source>
        <dbReference type="ARBA" id="ARBA00022842"/>
    </source>
</evidence>
<organism evidence="12 13">
    <name type="scientific">Flavihumibacter petaseus NBRC 106054</name>
    <dbReference type="NCBI Taxonomy" id="1220578"/>
    <lineage>
        <taxon>Bacteria</taxon>
        <taxon>Pseudomonadati</taxon>
        <taxon>Bacteroidota</taxon>
        <taxon>Chitinophagia</taxon>
        <taxon>Chitinophagales</taxon>
        <taxon>Chitinophagaceae</taxon>
        <taxon>Flavihumibacter</taxon>
    </lineage>
</organism>
<dbReference type="GO" id="GO:0016740">
    <property type="term" value="F:transferase activity"/>
    <property type="evidence" value="ECO:0007669"/>
    <property type="project" value="UniProtKB-UniRule"/>
</dbReference>
<evidence type="ECO:0000313" key="12">
    <source>
        <dbReference type="EMBL" id="GAO44585.1"/>
    </source>
</evidence>
<dbReference type="InterPro" id="IPR003374">
    <property type="entry name" value="ApbE-like_sf"/>
</dbReference>
<comment type="similarity">
    <text evidence="10">Belongs to the ApbE family.</text>
</comment>
<evidence type="ECO:0000256" key="4">
    <source>
        <dbReference type="ARBA" id="ARBA00022679"/>
    </source>
</evidence>
<evidence type="ECO:0000256" key="10">
    <source>
        <dbReference type="PIRNR" id="PIRNR006268"/>
    </source>
</evidence>
<dbReference type="RefSeq" id="WP_052955996.1">
    <property type="nucleotide sequence ID" value="NZ_BBWV01000003.1"/>
</dbReference>
<gene>
    <name evidence="12" type="ORF">FPE01S_03_06230</name>
</gene>
<keyword evidence="13" id="KW-1185">Reference proteome</keyword>
<dbReference type="GO" id="GO:0046872">
    <property type="term" value="F:metal ion binding"/>
    <property type="evidence" value="ECO:0007669"/>
    <property type="project" value="UniProtKB-UniRule"/>
</dbReference>
<evidence type="ECO:0000256" key="2">
    <source>
        <dbReference type="ARBA" id="ARBA00016337"/>
    </source>
</evidence>
<feature type="binding site" evidence="11">
    <location>
        <position position="179"/>
    </location>
    <ligand>
        <name>Mg(2+)</name>
        <dbReference type="ChEBI" id="CHEBI:18420"/>
    </ligand>
</feature>
<accession>A0A0E9N5G6</accession>
<evidence type="ECO:0000256" key="11">
    <source>
        <dbReference type="PIRSR" id="PIRSR006268-2"/>
    </source>
</evidence>
<protein>
    <recommendedName>
        <fullName evidence="2 10">FAD:protein FMN transferase</fullName>
        <ecNumber evidence="1 10">2.7.1.180</ecNumber>
    </recommendedName>
    <alternativeName>
        <fullName evidence="8 10">Flavin transferase</fullName>
    </alternativeName>
</protein>
<evidence type="ECO:0000256" key="1">
    <source>
        <dbReference type="ARBA" id="ARBA00011955"/>
    </source>
</evidence>